<evidence type="ECO:0000313" key="11">
    <source>
        <dbReference type="EMBL" id="PWY56590.1"/>
    </source>
</evidence>
<evidence type="ECO:0000256" key="8">
    <source>
        <dbReference type="ARBA" id="ARBA00023214"/>
    </source>
</evidence>
<organism evidence="11 13">
    <name type="scientific">Legionella qingyii</name>
    <dbReference type="NCBI Taxonomy" id="2184757"/>
    <lineage>
        <taxon>Bacteria</taxon>
        <taxon>Pseudomonadati</taxon>
        <taxon>Pseudomonadota</taxon>
        <taxon>Gammaproteobacteria</taxon>
        <taxon>Legionellales</taxon>
        <taxon>Legionellaceae</taxon>
        <taxon>Legionella</taxon>
    </lineage>
</organism>
<accession>A0A317U858</accession>
<evidence type="ECO:0000256" key="5">
    <source>
        <dbReference type="ARBA" id="ARBA00023065"/>
    </source>
</evidence>
<evidence type="ECO:0000256" key="10">
    <source>
        <dbReference type="SAM" id="Phobius"/>
    </source>
</evidence>
<dbReference type="PANTHER" id="PTHR43427">
    <property type="entry name" value="CHLORIDE CHANNEL PROTEIN CLC-E"/>
    <property type="match status" value="1"/>
</dbReference>
<reference evidence="11 13" key="1">
    <citation type="submission" date="2018-05" db="EMBL/GenBank/DDBJ databases">
        <title>Legionella qingyii sp.nov., whole genome shotgun sequence.</title>
        <authorList>
            <person name="Wu H."/>
            <person name="Zhu Q."/>
            <person name="Hu C."/>
        </authorList>
    </citation>
    <scope>NUCLEOTIDE SEQUENCE [LARGE SCALE GENOMIC DNA]</scope>
    <source>
        <strain evidence="11 13">HEB18</strain>
    </source>
</reference>
<evidence type="ECO:0000256" key="9">
    <source>
        <dbReference type="ARBA" id="ARBA00023303"/>
    </source>
</evidence>
<proteinExistence type="predicted"/>
<dbReference type="Proteomes" id="UP000287374">
    <property type="component" value="Unassembled WGS sequence"/>
</dbReference>
<dbReference type="GO" id="GO:0005254">
    <property type="term" value="F:chloride channel activity"/>
    <property type="evidence" value="ECO:0007669"/>
    <property type="project" value="UniProtKB-KW"/>
</dbReference>
<dbReference type="PANTHER" id="PTHR43427:SF6">
    <property type="entry name" value="CHLORIDE CHANNEL PROTEIN CLC-E"/>
    <property type="match status" value="1"/>
</dbReference>
<comment type="subcellular location">
    <subcellularLocation>
        <location evidence="1">Membrane</location>
        <topology evidence="1">Multi-pass membrane protein</topology>
    </subcellularLocation>
</comment>
<sequence>MTKQLTSRWHRLFFATIVIGIVAGFGGMFLALLLHFLQHLAYEHTVFPIIENERFLDVVSGSSSSRRVITLLLCGLIAGWGWWAVFRYGRPLVSIANAIKSPRPYMPIKTTIAHVLLQIITVALGSPMGREVAPRELGATFACWLTNKMKLRPKESQVLVACAAGAGLAAVYNVPFGGALFTLEVLLGTFRWFAVIPAITTSAIAVVISWIGLGNQSLYHIPVLILDSSIVIWAILAGPIFGFSAYWFKEITNRAQSRAPRNWKIIISCLFNFFIIGLLAIYFPEILGNGRSAAQLGFDGNMLGLGIAAVVLILRLLIVCTSIQAGAAGGILTPSLANGALMAVILGILWSHLWPGISISAFAVVGGAAFLAAAQKMPITAIVLVIEFTGINFSFFIPMLLAVAGAISMFNYCTTRRLSKTSKDNIPLSHIRN</sequence>
<evidence type="ECO:0000256" key="4">
    <source>
        <dbReference type="ARBA" id="ARBA00022989"/>
    </source>
</evidence>
<comment type="caution">
    <text evidence="11">The sequence shown here is derived from an EMBL/GenBank/DDBJ whole genome shotgun (WGS) entry which is preliminary data.</text>
</comment>
<keyword evidence="7" id="KW-0869">Chloride channel</keyword>
<feature type="transmembrane region" description="Helical" evidence="10">
    <location>
        <begin position="303"/>
        <end position="323"/>
    </location>
</feature>
<keyword evidence="14" id="KW-1185">Reference proteome</keyword>
<evidence type="ECO:0000256" key="7">
    <source>
        <dbReference type="ARBA" id="ARBA00023173"/>
    </source>
</evidence>
<dbReference type="EMBL" id="QHJG01000007">
    <property type="protein sequence ID" value="PWY56590.1"/>
    <property type="molecule type" value="Genomic_DNA"/>
</dbReference>
<gene>
    <name evidence="11" type="ORF">DGG96_05555</name>
    <name evidence="12" type="ORF">ELY20_07285</name>
</gene>
<dbReference type="PRINTS" id="PR00762">
    <property type="entry name" value="CLCHANNEL"/>
</dbReference>
<keyword evidence="4 10" id="KW-1133">Transmembrane helix</keyword>
<dbReference type="AlphaFoldDB" id="A0A317U858"/>
<dbReference type="Pfam" id="PF00654">
    <property type="entry name" value="Voltage_CLC"/>
    <property type="match status" value="1"/>
</dbReference>
<dbReference type="SUPFAM" id="SSF81340">
    <property type="entry name" value="Clc chloride channel"/>
    <property type="match status" value="1"/>
</dbReference>
<feature type="transmembrane region" description="Helical" evidence="10">
    <location>
        <begin position="158"/>
        <end position="183"/>
    </location>
</feature>
<dbReference type="InterPro" id="IPR050368">
    <property type="entry name" value="ClC-type_chloride_channel"/>
</dbReference>
<keyword evidence="5" id="KW-0406">Ion transport</keyword>
<feature type="transmembrane region" description="Helical" evidence="10">
    <location>
        <begin position="219"/>
        <end position="244"/>
    </location>
</feature>
<dbReference type="CDD" id="cd01033">
    <property type="entry name" value="ClC_like"/>
    <property type="match status" value="1"/>
</dbReference>
<feature type="transmembrane region" description="Helical" evidence="10">
    <location>
        <begin position="265"/>
        <end position="283"/>
    </location>
</feature>
<dbReference type="Gene3D" id="1.10.3080.10">
    <property type="entry name" value="Clc chloride channel"/>
    <property type="match status" value="1"/>
</dbReference>
<feature type="transmembrane region" description="Helical" evidence="10">
    <location>
        <begin position="330"/>
        <end position="350"/>
    </location>
</feature>
<dbReference type="OrthoDB" id="3261015at2"/>
<dbReference type="RefSeq" id="WP_110141969.1">
    <property type="nucleotide sequence ID" value="NZ_QHJG01000007.1"/>
</dbReference>
<dbReference type="InterPro" id="IPR014743">
    <property type="entry name" value="Cl-channel_core"/>
</dbReference>
<dbReference type="InterPro" id="IPR001807">
    <property type="entry name" value="ClC"/>
</dbReference>
<name>A0A317U858_9GAMM</name>
<evidence type="ECO:0000313" key="14">
    <source>
        <dbReference type="Proteomes" id="UP000287374"/>
    </source>
</evidence>
<dbReference type="EMBL" id="RZGX01000008">
    <property type="protein sequence ID" value="RUR23404.1"/>
    <property type="molecule type" value="Genomic_DNA"/>
</dbReference>
<evidence type="ECO:0000256" key="6">
    <source>
        <dbReference type="ARBA" id="ARBA00023136"/>
    </source>
</evidence>
<protein>
    <submittedName>
        <fullName evidence="11">Chloride channel protein</fullName>
    </submittedName>
</protein>
<keyword evidence="3 10" id="KW-0812">Transmembrane</keyword>
<keyword evidence="8" id="KW-0868">Chloride</keyword>
<evidence type="ECO:0000256" key="3">
    <source>
        <dbReference type="ARBA" id="ARBA00022692"/>
    </source>
</evidence>
<dbReference type="GO" id="GO:0034707">
    <property type="term" value="C:chloride channel complex"/>
    <property type="evidence" value="ECO:0007669"/>
    <property type="project" value="UniProtKB-KW"/>
</dbReference>
<evidence type="ECO:0000256" key="2">
    <source>
        <dbReference type="ARBA" id="ARBA00022448"/>
    </source>
</evidence>
<feature type="transmembrane region" description="Helical" evidence="10">
    <location>
        <begin position="106"/>
        <end position="125"/>
    </location>
</feature>
<feature type="transmembrane region" description="Helical" evidence="10">
    <location>
        <begin position="68"/>
        <end position="86"/>
    </location>
</feature>
<keyword evidence="2" id="KW-0813">Transport</keyword>
<evidence type="ECO:0000313" key="13">
    <source>
        <dbReference type="Proteomes" id="UP000247152"/>
    </source>
</evidence>
<feature type="transmembrane region" description="Helical" evidence="10">
    <location>
        <begin position="190"/>
        <end position="213"/>
    </location>
</feature>
<keyword evidence="9" id="KW-0407">Ion channel</keyword>
<reference evidence="12 14" key="2">
    <citation type="submission" date="2018-12" db="EMBL/GenBank/DDBJ databases">
        <title>Legionella sp,whole genome shotgun sequence.</title>
        <authorList>
            <person name="Wu H."/>
        </authorList>
    </citation>
    <scope>NUCLEOTIDE SEQUENCE [LARGE SCALE GENOMIC DNA]</scope>
    <source>
        <strain evidence="14">km489</strain>
        <strain evidence="12">Km489</strain>
    </source>
</reference>
<feature type="transmembrane region" description="Helical" evidence="10">
    <location>
        <begin position="381"/>
        <end position="410"/>
    </location>
</feature>
<feature type="transmembrane region" description="Helical" evidence="10">
    <location>
        <begin position="356"/>
        <end position="374"/>
    </location>
</feature>
<evidence type="ECO:0000313" key="12">
    <source>
        <dbReference type="EMBL" id="RUR23404.1"/>
    </source>
</evidence>
<dbReference type="Proteomes" id="UP000247152">
    <property type="component" value="Unassembled WGS sequence"/>
</dbReference>
<keyword evidence="6 10" id="KW-0472">Membrane</keyword>
<evidence type="ECO:0000256" key="1">
    <source>
        <dbReference type="ARBA" id="ARBA00004141"/>
    </source>
</evidence>
<feature type="transmembrane region" description="Helical" evidence="10">
    <location>
        <begin position="12"/>
        <end position="37"/>
    </location>
</feature>